<protein>
    <submittedName>
        <fullName evidence="1">Uncharacterized protein</fullName>
    </submittedName>
</protein>
<organism evidence="1 2">
    <name type="scientific">Potamilus streckersoni</name>
    <dbReference type="NCBI Taxonomy" id="2493646"/>
    <lineage>
        <taxon>Eukaryota</taxon>
        <taxon>Metazoa</taxon>
        <taxon>Spiralia</taxon>
        <taxon>Lophotrochozoa</taxon>
        <taxon>Mollusca</taxon>
        <taxon>Bivalvia</taxon>
        <taxon>Autobranchia</taxon>
        <taxon>Heteroconchia</taxon>
        <taxon>Palaeoheterodonta</taxon>
        <taxon>Unionida</taxon>
        <taxon>Unionoidea</taxon>
        <taxon>Unionidae</taxon>
        <taxon>Ambleminae</taxon>
        <taxon>Lampsilini</taxon>
        <taxon>Potamilus</taxon>
    </lineage>
</organism>
<comment type="caution">
    <text evidence="1">The sequence shown here is derived from an EMBL/GenBank/DDBJ whole genome shotgun (WGS) entry which is preliminary data.</text>
</comment>
<reference evidence="1" key="3">
    <citation type="submission" date="2023-05" db="EMBL/GenBank/DDBJ databases">
        <authorList>
            <person name="Smith C.H."/>
        </authorList>
    </citation>
    <scope>NUCLEOTIDE SEQUENCE</scope>
    <source>
        <strain evidence="1">CHS0354</strain>
        <tissue evidence="1">Mantle</tissue>
    </source>
</reference>
<proteinExistence type="predicted"/>
<evidence type="ECO:0000313" key="1">
    <source>
        <dbReference type="EMBL" id="KAK3577703.1"/>
    </source>
</evidence>
<reference evidence="1" key="1">
    <citation type="journal article" date="2021" name="Genome Biol. Evol.">
        <title>A High-Quality Reference Genome for a Parasitic Bivalve with Doubly Uniparental Inheritance (Bivalvia: Unionida).</title>
        <authorList>
            <person name="Smith C.H."/>
        </authorList>
    </citation>
    <scope>NUCLEOTIDE SEQUENCE</scope>
    <source>
        <strain evidence="1">CHS0354</strain>
    </source>
</reference>
<feature type="non-terminal residue" evidence="1">
    <location>
        <position position="66"/>
    </location>
</feature>
<accession>A0AAE0RQ68</accession>
<name>A0AAE0RQ68_9BIVA</name>
<evidence type="ECO:0000313" key="2">
    <source>
        <dbReference type="Proteomes" id="UP001195483"/>
    </source>
</evidence>
<dbReference type="AlphaFoldDB" id="A0AAE0RQ68"/>
<dbReference type="Proteomes" id="UP001195483">
    <property type="component" value="Unassembled WGS sequence"/>
</dbReference>
<gene>
    <name evidence="1" type="ORF">CHS0354_032693</name>
</gene>
<reference evidence="1" key="2">
    <citation type="journal article" date="2021" name="Genome Biol. Evol.">
        <title>Developing a high-quality reference genome for a parasitic bivalve with doubly uniparental inheritance (Bivalvia: Unionida).</title>
        <authorList>
            <person name="Smith C.H."/>
        </authorList>
    </citation>
    <scope>NUCLEOTIDE SEQUENCE</scope>
    <source>
        <strain evidence="1">CHS0354</strain>
        <tissue evidence="1">Mantle</tissue>
    </source>
</reference>
<keyword evidence="2" id="KW-1185">Reference proteome</keyword>
<dbReference type="EMBL" id="JAEAOA010001928">
    <property type="protein sequence ID" value="KAK3577703.1"/>
    <property type="molecule type" value="Genomic_DNA"/>
</dbReference>
<sequence>MDVLHVTYNRTATSKGDETDEIQLGHAVTEEPTLVEFVAPKFETLSTELTRLQYVARDVLPFVSTQ</sequence>